<dbReference type="AlphaFoldDB" id="A0A2T4MZL2"/>
<dbReference type="EMBL" id="PZKL01000037">
    <property type="protein sequence ID" value="PTH80018.1"/>
    <property type="molecule type" value="Genomic_DNA"/>
</dbReference>
<reference evidence="1 2" key="1">
    <citation type="submission" date="2018-03" db="EMBL/GenBank/DDBJ databases">
        <title>Aeromonas veronii whole genome sequencing and analysis.</title>
        <authorList>
            <person name="Xie H."/>
            <person name="Liu T."/>
            <person name="Wang K."/>
        </authorList>
    </citation>
    <scope>NUCLEOTIDE SEQUENCE [LARGE SCALE GENOMIC DNA]</scope>
    <source>
        <strain evidence="1 2">XH.VA.1</strain>
    </source>
</reference>
<dbReference type="Proteomes" id="UP000241986">
    <property type="component" value="Unassembled WGS sequence"/>
</dbReference>
<proteinExistence type="predicted"/>
<evidence type="ECO:0000313" key="1">
    <source>
        <dbReference type="EMBL" id="PTH80018.1"/>
    </source>
</evidence>
<comment type="caution">
    <text evidence="1">The sequence shown here is derived from an EMBL/GenBank/DDBJ whole genome shotgun (WGS) entry which is preliminary data.</text>
</comment>
<name>A0A2T4MZL2_AERVE</name>
<organism evidence="1 2">
    <name type="scientific">Aeromonas veronii</name>
    <dbReference type="NCBI Taxonomy" id="654"/>
    <lineage>
        <taxon>Bacteria</taxon>
        <taxon>Pseudomonadati</taxon>
        <taxon>Pseudomonadota</taxon>
        <taxon>Gammaproteobacteria</taxon>
        <taxon>Aeromonadales</taxon>
        <taxon>Aeromonadaceae</taxon>
        <taxon>Aeromonas</taxon>
    </lineage>
</organism>
<dbReference type="RefSeq" id="WP_107683900.1">
    <property type="nucleotide sequence ID" value="NZ_PZKL01000037.1"/>
</dbReference>
<protein>
    <recommendedName>
        <fullName evidence="3">DUF932 domain-containing protein</fullName>
    </recommendedName>
</protein>
<evidence type="ECO:0000313" key="2">
    <source>
        <dbReference type="Proteomes" id="UP000241986"/>
    </source>
</evidence>
<gene>
    <name evidence="1" type="ORF">DAA48_15755</name>
</gene>
<sequence length="367" mass="41742">MLEVIRNADVEVKLDFLQAAGAFQLTLIIDDRFVHQFPVEAKESQMCMSTEASVIQAHFNGGTYVFFDGQMVDYRGSEYRGFIHSETGVSELSDRIGVKRYSEVKVTGDKFHEGVNERLQQSRRSIFNRYRGFGSNGIFLGGEAESFQMEVESLGEGGAFENRLIYRWSPFSDKITTSLEVMRLICSNGMVANAPLVTYAVPLINDWERNLSITATQLKPRFNSLLNDRFKDMRSTRASVRQAMDTNALLLARAEDKKIEPTDASKLRSMAYQVSPELNLHKYYKEDLFGDKKAAESFGSHLTQFDVYNILTEASSHYGEQEESDRSIQRFLNTMVFDSNNKKQSLTIEMPESADSDHRRAFFGSSK</sequence>
<evidence type="ECO:0008006" key="3">
    <source>
        <dbReference type="Google" id="ProtNLM"/>
    </source>
</evidence>
<accession>A0A2T4MZL2</accession>